<feature type="compositionally biased region" description="Low complexity" evidence="6">
    <location>
        <begin position="102"/>
        <end position="114"/>
    </location>
</feature>
<name>A0A167XBB6_9EURO</name>
<dbReference type="InterPro" id="IPR006939">
    <property type="entry name" value="SNF5"/>
</dbReference>
<feature type="compositionally biased region" description="Low complexity" evidence="6">
    <location>
        <begin position="34"/>
        <end position="69"/>
    </location>
</feature>
<feature type="compositionally biased region" description="Basic and acidic residues" evidence="6">
    <location>
        <begin position="503"/>
        <end position="512"/>
    </location>
</feature>
<keyword evidence="4" id="KW-0804">Transcription</keyword>
<keyword evidence="5" id="KW-0539">Nucleus</keyword>
<feature type="compositionally biased region" description="Low complexity" evidence="6">
    <location>
        <begin position="601"/>
        <end position="620"/>
    </location>
</feature>
<feature type="region of interest" description="Disordered" evidence="6">
    <location>
        <begin position="557"/>
        <end position="659"/>
    </location>
</feature>
<dbReference type="Proteomes" id="UP000242877">
    <property type="component" value="Unassembled WGS sequence"/>
</dbReference>
<dbReference type="AlphaFoldDB" id="A0A167XBB6"/>
<proteinExistence type="inferred from homology"/>
<evidence type="ECO:0000256" key="6">
    <source>
        <dbReference type="SAM" id="MobiDB-lite"/>
    </source>
</evidence>
<feature type="region of interest" description="Disordered" evidence="6">
    <location>
        <begin position="732"/>
        <end position="760"/>
    </location>
</feature>
<keyword evidence="3" id="KW-0805">Transcription regulation</keyword>
<feature type="compositionally biased region" description="Basic and acidic residues" evidence="6">
    <location>
        <begin position="20"/>
        <end position="31"/>
    </location>
</feature>
<comment type="similarity">
    <text evidence="2">Belongs to the SNF5 family.</text>
</comment>
<evidence type="ECO:0000256" key="3">
    <source>
        <dbReference type="ARBA" id="ARBA00023015"/>
    </source>
</evidence>
<feature type="compositionally biased region" description="Basic residues" evidence="6">
    <location>
        <begin position="559"/>
        <end position="570"/>
    </location>
</feature>
<dbReference type="VEuPathDB" id="FungiDB:AAP_04216"/>
<accession>A0A167XBB6</accession>
<evidence type="ECO:0000313" key="7">
    <source>
        <dbReference type="EMBL" id="KZZ89865.1"/>
    </source>
</evidence>
<gene>
    <name evidence="7" type="ORF">AAP_04216</name>
</gene>
<feature type="region of interest" description="Disordered" evidence="6">
    <location>
        <begin position="503"/>
        <end position="533"/>
    </location>
</feature>
<evidence type="ECO:0000256" key="1">
    <source>
        <dbReference type="ARBA" id="ARBA00004123"/>
    </source>
</evidence>
<feature type="compositionally biased region" description="Low complexity" evidence="6">
    <location>
        <begin position="1"/>
        <end position="14"/>
    </location>
</feature>
<dbReference type="GO" id="GO:0006338">
    <property type="term" value="P:chromatin remodeling"/>
    <property type="evidence" value="ECO:0007669"/>
    <property type="project" value="InterPro"/>
</dbReference>
<feature type="region of interest" description="Disordered" evidence="6">
    <location>
        <begin position="1"/>
        <end position="177"/>
    </location>
</feature>
<organism evidence="7 8">
    <name type="scientific">Ascosphaera apis ARSEF 7405</name>
    <dbReference type="NCBI Taxonomy" id="392613"/>
    <lineage>
        <taxon>Eukaryota</taxon>
        <taxon>Fungi</taxon>
        <taxon>Dikarya</taxon>
        <taxon>Ascomycota</taxon>
        <taxon>Pezizomycotina</taxon>
        <taxon>Eurotiomycetes</taxon>
        <taxon>Eurotiomycetidae</taxon>
        <taxon>Onygenales</taxon>
        <taxon>Ascosphaeraceae</taxon>
        <taxon>Ascosphaera</taxon>
    </lineage>
</organism>
<reference evidence="7 8" key="1">
    <citation type="journal article" date="2016" name="Genome Biol. Evol.">
        <title>Divergent and convergent evolution of fungal pathogenicity.</title>
        <authorList>
            <person name="Shang Y."/>
            <person name="Xiao G."/>
            <person name="Zheng P."/>
            <person name="Cen K."/>
            <person name="Zhan S."/>
            <person name="Wang C."/>
        </authorList>
    </citation>
    <scope>NUCLEOTIDE SEQUENCE [LARGE SCALE GENOMIC DNA]</scope>
    <source>
        <strain evidence="7 8">ARSEF 7405</strain>
    </source>
</reference>
<dbReference type="EMBL" id="AZGZ01000019">
    <property type="protein sequence ID" value="KZZ89865.1"/>
    <property type="molecule type" value="Genomic_DNA"/>
</dbReference>
<protein>
    <submittedName>
        <fullName evidence="7">Snf5/smarcb1/ini1</fullName>
    </submittedName>
</protein>
<dbReference type="GO" id="GO:0000228">
    <property type="term" value="C:nuclear chromosome"/>
    <property type="evidence" value="ECO:0007669"/>
    <property type="project" value="InterPro"/>
</dbReference>
<feature type="compositionally biased region" description="Polar residues" evidence="6">
    <location>
        <begin position="74"/>
        <end position="89"/>
    </location>
</feature>
<evidence type="ECO:0000313" key="8">
    <source>
        <dbReference type="Proteomes" id="UP000242877"/>
    </source>
</evidence>
<dbReference type="OrthoDB" id="515064at2759"/>
<feature type="region of interest" description="Disordered" evidence="6">
    <location>
        <begin position="463"/>
        <end position="482"/>
    </location>
</feature>
<feature type="compositionally biased region" description="Polar residues" evidence="6">
    <location>
        <begin position="589"/>
        <end position="600"/>
    </location>
</feature>
<sequence>MDSSLFDADASSLSTPSEQKPAEDQNTHIEGTEAEQPATTEEPTTTAPDLDTAPVAATTSSASVTAADPELVQGTASSPAQDRPQLSSGRDSEHSNNDDNTQQEQQEPQQQQQQQEEEEEGERTTATEGSPSRKRSRSGSVAKQDSATTTASDNTSSSSPPPLPPPSSSMQITNMPIRTRETPVDKILLEQYVNREFAYDALLACHNPYEEILRQKRAERDYYLSLHQERQVNPGAIFGVGYEGYGNVRTDLGSHPPRLVYPQHRRRPGNRKSKEIRLSKDQMLVQSELVEDLVPIRLEIDWEKIKLRDTFTWNLHDRVTPPEVFAEKLVEDLGLQGDLCKPLIRQITQSIEEQLIDFYPQVFMMDETPLDPHLPYTAYKNEEMRILIKLNITIGQNTLVDQFEWDINDPLNSPEEFANNMTNDLALPGEFTTAIAHSIREQIHLFTRSLYITAHPFDGRPIEDPDLKASFQPSPLPSSFRPYQSAKDFTPYLYELNETELERTETNISREQRRQKRSTNRRGGPALPDLKDRQRTIRTLIVSSVIPGAAQNIEESRLFKRSGTRRGRRATQKDAGESDEESDSDVSSTGSPALSHLVNQTATSTSTRRSMRGAASAAQAKMHSLATRSATPDTIVSIAHHETRGRRRDYREESSVSESPERYIVTLKINPDRLKKFWQDLKMTQGARKSEMGPAGGEHDAHPLAGVTIAATTPGSTQSPMGPPRLLSSQVTAAAKKPQSALADAVEAPHPPQPGVPPPPPPAWLTEAIQKLRKAYPSDAIEVVMRYSAVDLETGTPTMNPASLTKVKWYYIPRIRCLDCVGKLYTPGPGHTLDNFEVHIKMKSHREKVNHRCAKKTTPVGQHES</sequence>
<evidence type="ECO:0000256" key="2">
    <source>
        <dbReference type="ARBA" id="ARBA00010239"/>
    </source>
</evidence>
<feature type="compositionally biased region" description="Polar residues" evidence="6">
    <location>
        <begin position="141"/>
        <end position="155"/>
    </location>
</feature>
<comment type="subcellular location">
    <subcellularLocation>
        <location evidence="1">Nucleus</location>
    </subcellularLocation>
</comment>
<comment type="caution">
    <text evidence="7">The sequence shown here is derived from an EMBL/GenBank/DDBJ whole genome shotgun (WGS) entry which is preliminary data.</text>
</comment>
<keyword evidence="8" id="KW-1185">Reference proteome</keyword>
<evidence type="ECO:0000256" key="5">
    <source>
        <dbReference type="ARBA" id="ARBA00023242"/>
    </source>
</evidence>
<dbReference type="Pfam" id="PF04855">
    <property type="entry name" value="SNF5"/>
    <property type="match status" value="1"/>
</dbReference>
<evidence type="ECO:0000256" key="4">
    <source>
        <dbReference type="ARBA" id="ARBA00023163"/>
    </source>
</evidence>
<feature type="compositionally biased region" description="Pro residues" evidence="6">
    <location>
        <begin position="749"/>
        <end position="760"/>
    </location>
</feature>
<dbReference type="PANTHER" id="PTHR10019">
    <property type="entry name" value="SNF5"/>
    <property type="match status" value="1"/>
</dbReference>